<evidence type="ECO:0000256" key="1">
    <source>
        <dbReference type="SAM" id="MobiDB-lite"/>
    </source>
</evidence>
<gene>
    <name evidence="2" type="ORF">LSINAPIS_LOCUS8759</name>
</gene>
<protein>
    <submittedName>
        <fullName evidence="2">Uncharacterized protein</fullName>
    </submittedName>
</protein>
<reference evidence="2 3" key="1">
    <citation type="submission" date="2017-07" db="EMBL/GenBank/DDBJ databases">
        <authorList>
            <person name="Talla V."/>
            <person name="Backstrom N."/>
        </authorList>
    </citation>
    <scope>NUCLEOTIDE SEQUENCE [LARGE SCALE GENOMIC DNA]</scope>
</reference>
<evidence type="ECO:0000313" key="2">
    <source>
        <dbReference type="EMBL" id="VVC97498.1"/>
    </source>
</evidence>
<dbReference type="AlphaFoldDB" id="A0A5E4QKI1"/>
<dbReference type="Proteomes" id="UP000324832">
    <property type="component" value="Unassembled WGS sequence"/>
</dbReference>
<name>A0A5E4QKI1_9NEOP</name>
<sequence>MAPSPRNTPKSTPQGQRKIVKTNKAKPSVTSLKKVMTSKKTEKKLGNKAQKEINTPLVESRKRTNTLPKLSTPKAKENKTSQRPDNVTKSAMKASWNRRPAPAHSGVPRPEKMKNLDERLFLEPEFIL</sequence>
<proteinExistence type="predicted"/>
<feature type="compositionally biased region" description="Basic and acidic residues" evidence="1">
    <location>
        <begin position="39"/>
        <end position="51"/>
    </location>
</feature>
<keyword evidence="3" id="KW-1185">Reference proteome</keyword>
<organism evidence="2 3">
    <name type="scientific">Leptidea sinapis</name>
    <dbReference type="NCBI Taxonomy" id="189913"/>
    <lineage>
        <taxon>Eukaryota</taxon>
        <taxon>Metazoa</taxon>
        <taxon>Ecdysozoa</taxon>
        <taxon>Arthropoda</taxon>
        <taxon>Hexapoda</taxon>
        <taxon>Insecta</taxon>
        <taxon>Pterygota</taxon>
        <taxon>Neoptera</taxon>
        <taxon>Endopterygota</taxon>
        <taxon>Lepidoptera</taxon>
        <taxon>Glossata</taxon>
        <taxon>Ditrysia</taxon>
        <taxon>Papilionoidea</taxon>
        <taxon>Pieridae</taxon>
        <taxon>Dismorphiinae</taxon>
        <taxon>Leptidea</taxon>
    </lineage>
</organism>
<dbReference type="EMBL" id="FZQP02003211">
    <property type="protein sequence ID" value="VVC97498.1"/>
    <property type="molecule type" value="Genomic_DNA"/>
</dbReference>
<feature type="compositionally biased region" description="Polar residues" evidence="1">
    <location>
        <begin position="1"/>
        <end position="15"/>
    </location>
</feature>
<evidence type="ECO:0000313" key="3">
    <source>
        <dbReference type="Proteomes" id="UP000324832"/>
    </source>
</evidence>
<accession>A0A5E4QKI1</accession>
<feature type="region of interest" description="Disordered" evidence="1">
    <location>
        <begin position="1"/>
        <end position="114"/>
    </location>
</feature>